<dbReference type="GO" id="GO:0016740">
    <property type="term" value="F:transferase activity"/>
    <property type="evidence" value="ECO:0007669"/>
    <property type="project" value="UniProtKB-KW"/>
</dbReference>
<dbReference type="RefSeq" id="WP_123646961.1">
    <property type="nucleotide sequence ID" value="NZ_RCTY01000020.1"/>
</dbReference>
<dbReference type="EMBL" id="RCTY01000020">
    <property type="protein sequence ID" value="ROU07635.1"/>
    <property type="molecule type" value="Genomic_DNA"/>
</dbReference>
<reference evidence="1 2" key="1">
    <citation type="submission" date="2018-10" db="EMBL/GenBank/DDBJ databases">
        <title>The genome of Lysobacter enzymogenes OH11.</title>
        <authorList>
            <person name="Liu F."/>
            <person name="Zhao Y."/>
            <person name="Qian G."/>
            <person name="Chen Y."/>
            <person name="Xu H."/>
        </authorList>
    </citation>
    <scope>NUCLEOTIDE SEQUENCE [LARGE SCALE GENOMIC DNA]</scope>
    <source>
        <strain evidence="1 2">OH11</strain>
    </source>
</reference>
<evidence type="ECO:0000313" key="1">
    <source>
        <dbReference type="EMBL" id="ROU07635.1"/>
    </source>
</evidence>
<sequence length="460" mass="51059">MSSADSGMLLLGLSAWVRRQSWLRALYRRFPQRLRDKVSFMLAARASRRARFAHTPAWSRALPEQAAIAAPAAVRDDTPGVNIFAYLRGQFGLAESARMYGRALIEAGYPVALHDIAIDLPHGLADRSLDAHIGEDATHAISIIFVNPDYLDEALRHIGEAKLKGRYLIACWFWELEEIPADWLPALDQVDEILVATEFVERAFRRVTDKPILRVPLPLCPVPDSGLTREDFGLAPERFVFLVTFDFNSWIHRKNPFAVVEAFQRAFPPERDDVQLLLKSSNGYRHPDNFLSLLALGARDPRIVVRDEVIDRAHVHALQRCADVYVSLHRAEGFGLGLAESMALGKPVIGTGWSGNLEFMDENDSCLVGYSLVPVGEGEYPHPPGALWAQADVEQAAAHMRRLADDRAFAAELGRRARESVRRTLAPQAAADAIAARLRDISATLARDAARSRPAIEGSP</sequence>
<name>A0A3N2RJH5_LYSEN</name>
<gene>
    <name evidence="1" type="ORF">D9T17_07580</name>
</gene>
<dbReference type="PANTHER" id="PTHR46656">
    <property type="entry name" value="PUTATIVE-RELATED"/>
    <property type="match status" value="1"/>
</dbReference>
<dbReference type="PANTHER" id="PTHR46656:SF3">
    <property type="entry name" value="PUTATIVE-RELATED"/>
    <property type="match status" value="1"/>
</dbReference>
<organism evidence="1 2">
    <name type="scientific">Lysobacter enzymogenes</name>
    <dbReference type="NCBI Taxonomy" id="69"/>
    <lineage>
        <taxon>Bacteria</taxon>
        <taxon>Pseudomonadati</taxon>
        <taxon>Pseudomonadota</taxon>
        <taxon>Gammaproteobacteria</taxon>
        <taxon>Lysobacterales</taxon>
        <taxon>Lysobacteraceae</taxon>
        <taxon>Lysobacter</taxon>
    </lineage>
</organism>
<accession>A0A3N2RJH5</accession>
<dbReference type="AlphaFoldDB" id="A0A3N2RJH5"/>
<dbReference type="Pfam" id="PF13692">
    <property type="entry name" value="Glyco_trans_1_4"/>
    <property type="match status" value="1"/>
</dbReference>
<proteinExistence type="predicted"/>
<protein>
    <submittedName>
        <fullName evidence="1">Glycosyltransferase</fullName>
    </submittedName>
</protein>
<dbReference type="Gene3D" id="3.40.50.2000">
    <property type="entry name" value="Glycogen Phosphorylase B"/>
    <property type="match status" value="1"/>
</dbReference>
<dbReference type="CDD" id="cd03801">
    <property type="entry name" value="GT4_PimA-like"/>
    <property type="match status" value="1"/>
</dbReference>
<evidence type="ECO:0000313" key="2">
    <source>
        <dbReference type="Proteomes" id="UP000275910"/>
    </source>
</evidence>
<dbReference type="Proteomes" id="UP000275910">
    <property type="component" value="Unassembled WGS sequence"/>
</dbReference>
<keyword evidence="1" id="KW-0808">Transferase</keyword>
<dbReference type="SUPFAM" id="SSF53756">
    <property type="entry name" value="UDP-Glycosyltransferase/glycogen phosphorylase"/>
    <property type="match status" value="1"/>
</dbReference>
<comment type="caution">
    <text evidence="1">The sequence shown here is derived from an EMBL/GenBank/DDBJ whole genome shotgun (WGS) entry which is preliminary data.</text>
</comment>